<protein>
    <submittedName>
        <fullName evidence="1">NAD(P)-dependent oxidoreductase</fullName>
    </submittedName>
</protein>
<gene>
    <name evidence="1" type="ORF">IAC50_03135</name>
</gene>
<feature type="non-terminal residue" evidence="1">
    <location>
        <position position="1"/>
    </location>
</feature>
<accession>A0A9D1I207</accession>
<name>A0A9D1I207_9FIRM</name>
<evidence type="ECO:0000313" key="1">
    <source>
        <dbReference type="EMBL" id="HIU25480.1"/>
    </source>
</evidence>
<comment type="caution">
    <text evidence="1">The sequence shown here is derived from an EMBL/GenBank/DDBJ whole genome shotgun (WGS) entry which is preliminary data.</text>
</comment>
<dbReference type="EMBL" id="DVMP01000065">
    <property type="protein sequence ID" value="HIU25480.1"/>
    <property type="molecule type" value="Genomic_DNA"/>
</dbReference>
<dbReference type="AlphaFoldDB" id="A0A9D1I207"/>
<evidence type="ECO:0000313" key="2">
    <source>
        <dbReference type="Proteomes" id="UP000824090"/>
    </source>
</evidence>
<reference evidence="1" key="2">
    <citation type="journal article" date="2021" name="PeerJ">
        <title>Extensive microbial diversity within the chicken gut microbiome revealed by metagenomics and culture.</title>
        <authorList>
            <person name="Gilroy R."/>
            <person name="Ravi A."/>
            <person name="Getino M."/>
            <person name="Pursley I."/>
            <person name="Horton D.L."/>
            <person name="Alikhan N.F."/>
            <person name="Baker D."/>
            <person name="Gharbi K."/>
            <person name="Hall N."/>
            <person name="Watson M."/>
            <person name="Adriaenssens E.M."/>
            <person name="Foster-Nyarko E."/>
            <person name="Jarju S."/>
            <person name="Secka A."/>
            <person name="Antonio M."/>
            <person name="Oren A."/>
            <person name="Chaudhuri R.R."/>
            <person name="La Ragione R."/>
            <person name="Hildebrand F."/>
            <person name="Pallen M.J."/>
        </authorList>
    </citation>
    <scope>NUCLEOTIDE SEQUENCE</scope>
    <source>
        <strain evidence="1">ChiHcec3-6078</strain>
    </source>
</reference>
<reference evidence="1" key="1">
    <citation type="submission" date="2020-10" db="EMBL/GenBank/DDBJ databases">
        <authorList>
            <person name="Gilroy R."/>
        </authorList>
    </citation>
    <scope>NUCLEOTIDE SEQUENCE</scope>
    <source>
        <strain evidence="1">ChiHcec3-6078</strain>
    </source>
</reference>
<dbReference type="Proteomes" id="UP000824090">
    <property type="component" value="Unassembled WGS sequence"/>
</dbReference>
<sequence length="78" mass="8768">GSGNARPLKEFLLEMKGSIAPELDFIFGDIPFTGVNQPLEDFDCSLTEKDTGFKAEVSFGEGCRKTMEWLEKTMEEEE</sequence>
<proteinExistence type="predicted"/>
<organism evidence="1 2">
    <name type="scientific">Candidatus Allocopromorpha excrementigallinarum</name>
    <dbReference type="NCBI Taxonomy" id="2840742"/>
    <lineage>
        <taxon>Bacteria</taxon>
        <taxon>Bacillati</taxon>
        <taxon>Bacillota</taxon>
        <taxon>Clostridia</taxon>
        <taxon>Eubacteriales</taxon>
        <taxon>Eubacteriaceae</taxon>
        <taxon>Eubacteriaceae incertae sedis</taxon>
        <taxon>Candidatus Allocopromorpha</taxon>
    </lineage>
</organism>